<evidence type="ECO:0000313" key="2">
    <source>
        <dbReference type="Proteomes" id="UP001558613"/>
    </source>
</evidence>
<sequence length="168" mass="18161">MACNVLFNFGAGTVKRASTCCGGLREAQRASFALGTESLVPRCYTVLHYYCGPAVWLPARLHGAQTLPVSFSLLERERESASEREGDIYACPACLPVPFKQAAVRWAGLAVLPAGWQGLARGLRSGCVLMNCRRNAGRQPARRTTKRPSGPISVYLCEGEIVETALTT</sequence>
<comment type="caution">
    <text evidence="1">The sequence shown here is derived from an EMBL/GenBank/DDBJ whole genome shotgun (WGS) entry which is preliminary data.</text>
</comment>
<name>A0ABR3LJQ8_9TELE</name>
<evidence type="ECO:0000313" key="1">
    <source>
        <dbReference type="EMBL" id="KAL1253132.1"/>
    </source>
</evidence>
<protein>
    <submittedName>
        <fullName evidence="1">Uncharacterized protein</fullName>
    </submittedName>
</protein>
<organism evidence="1 2">
    <name type="scientific">Cirrhinus molitorella</name>
    <name type="common">mud carp</name>
    <dbReference type="NCBI Taxonomy" id="172907"/>
    <lineage>
        <taxon>Eukaryota</taxon>
        <taxon>Metazoa</taxon>
        <taxon>Chordata</taxon>
        <taxon>Craniata</taxon>
        <taxon>Vertebrata</taxon>
        <taxon>Euteleostomi</taxon>
        <taxon>Actinopterygii</taxon>
        <taxon>Neopterygii</taxon>
        <taxon>Teleostei</taxon>
        <taxon>Ostariophysi</taxon>
        <taxon>Cypriniformes</taxon>
        <taxon>Cyprinidae</taxon>
        <taxon>Labeoninae</taxon>
        <taxon>Labeonini</taxon>
        <taxon>Cirrhinus</taxon>
    </lineage>
</organism>
<accession>A0ABR3LJQ8</accession>
<dbReference type="Proteomes" id="UP001558613">
    <property type="component" value="Unassembled WGS sequence"/>
</dbReference>
<keyword evidence="2" id="KW-1185">Reference proteome</keyword>
<proteinExistence type="predicted"/>
<gene>
    <name evidence="1" type="ORF">QQF64_017825</name>
</gene>
<reference evidence="1 2" key="1">
    <citation type="submission" date="2023-09" db="EMBL/GenBank/DDBJ databases">
        <authorList>
            <person name="Wang M."/>
        </authorList>
    </citation>
    <scope>NUCLEOTIDE SEQUENCE [LARGE SCALE GENOMIC DNA]</scope>
    <source>
        <strain evidence="1">GT-2023</strain>
        <tissue evidence="1">Liver</tissue>
    </source>
</reference>
<dbReference type="EMBL" id="JAYMGO010000021">
    <property type="protein sequence ID" value="KAL1253132.1"/>
    <property type="molecule type" value="Genomic_DNA"/>
</dbReference>